<dbReference type="InterPro" id="IPR004808">
    <property type="entry name" value="AP_endonuc_1"/>
</dbReference>
<dbReference type="CDD" id="cd09087">
    <property type="entry name" value="Ape1-like_AP-endo"/>
    <property type="match status" value="1"/>
</dbReference>
<dbReference type="EC" id="3.1.-.-" evidence="8"/>
<evidence type="ECO:0000256" key="8">
    <source>
        <dbReference type="RuleBase" id="RU362131"/>
    </source>
</evidence>
<dbReference type="GO" id="GO:0005634">
    <property type="term" value="C:nucleus"/>
    <property type="evidence" value="ECO:0007669"/>
    <property type="project" value="TreeGrafter"/>
</dbReference>
<evidence type="ECO:0000256" key="9">
    <source>
        <dbReference type="SAM" id="MobiDB-lite"/>
    </source>
</evidence>
<dbReference type="GO" id="GO:0008311">
    <property type="term" value="F:double-stranded DNA 3'-5' DNA exonuclease activity"/>
    <property type="evidence" value="ECO:0007669"/>
    <property type="project" value="TreeGrafter"/>
</dbReference>
<feature type="binding site" evidence="6">
    <location>
        <position position="435"/>
    </location>
    <ligand>
        <name>Mg(2+)</name>
        <dbReference type="ChEBI" id="CHEBI:18420"/>
        <label>1</label>
    </ligand>
</feature>
<dbReference type="RefSeq" id="XP_025597373.1">
    <property type="nucleotide sequence ID" value="XM_025742724.1"/>
</dbReference>
<evidence type="ECO:0000256" key="7">
    <source>
        <dbReference type="PIRSR" id="PIRSR604808-3"/>
    </source>
</evidence>
<keyword evidence="8" id="KW-0234">DNA repair</keyword>
<feature type="compositionally biased region" description="Low complexity" evidence="9">
    <location>
        <begin position="52"/>
        <end position="72"/>
    </location>
</feature>
<dbReference type="GeneID" id="37270268"/>
<dbReference type="GO" id="GO:0006284">
    <property type="term" value="P:base-excision repair"/>
    <property type="evidence" value="ECO:0007669"/>
    <property type="project" value="TreeGrafter"/>
</dbReference>
<dbReference type="SUPFAM" id="SSF56219">
    <property type="entry name" value="DNase I-like"/>
    <property type="match status" value="1"/>
</dbReference>
<comment type="cofactor">
    <cofactor evidence="6 8">
        <name>Mg(2+)</name>
        <dbReference type="ChEBI" id="CHEBI:18420"/>
    </cofactor>
    <cofactor evidence="6 8">
        <name>Mn(2+)</name>
        <dbReference type="ChEBI" id="CHEBI:29035"/>
    </cofactor>
    <text evidence="6 8">Probably binds two magnesium or manganese ions per subunit.</text>
</comment>
<feature type="active site" description="Proton acceptor" evidence="5">
    <location>
        <position position="435"/>
    </location>
</feature>
<feature type="domain" description="Endonuclease/exonuclease/phosphatase" evidence="10">
    <location>
        <begin position="185"/>
        <end position="435"/>
    </location>
</feature>
<dbReference type="PANTHER" id="PTHR22748:SF6">
    <property type="entry name" value="DNA-(APURINIC OR APYRIMIDINIC SITE) ENDONUCLEASE"/>
    <property type="match status" value="1"/>
</dbReference>
<dbReference type="AlphaFoldDB" id="A0A316Z7P7"/>
<keyword evidence="6" id="KW-0464">Manganese</keyword>
<feature type="active site" description="Proton donor/acceptor" evidence="5">
    <location>
        <position position="328"/>
    </location>
</feature>
<dbReference type="GO" id="GO:0046872">
    <property type="term" value="F:metal ion binding"/>
    <property type="evidence" value="ECO:0007669"/>
    <property type="project" value="UniProtKB-KW"/>
</dbReference>
<keyword evidence="8" id="KW-0227">DNA damage</keyword>
<feature type="binding site" evidence="6">
    <location>
        <position position="328"/>
    </location>
    <ligand>
        <name>Mg(2+)</name>
        <dbReference type="ChEBI" id="CHEBI:18420"/>
        <label>1</label>
    </ligand>
</feature>
<proteinExistence type="inferred from homology"/>
<name>A0A316Z7P7_9BASI</name>
<dbReference type="STRING" id="58919.A0A316Z7P7"/>
<evidence type="ECO:0000313" key="11">
    <source>
        <dbReference type="EMBL" id="PWN97094.1"/>
    </source>
</evidence>
<accession>A0A316Z7P7</accession>
<evidence type="ECO:0000256" key="1">
    <source>
        <dbReference type="ARBA" id="ARBA00007092"/>
    </source>
</evidence>
<evidence type="ECO:0000259" key="10">
    <source>
        <dbReference type="Pfam" id="PF03372"/>
    </source>
</evidence>
<gene>
    <name evidence="11" type="ORF">FA09DRAFT_330734</name>
</gene>
<feature type="site" description="Transition state stabilizer" evidence="7">
    <location>
        <position position="330"/>
    </location>
</feature>
<evidence type="ECO:0000313" key="12">
    <source>
        <dbReference type="Proteomes" id="UP000245946"/>
    </source>
</evidence>
<feature type="site" description="Interaction with DNA substrate" evidence="7">
    <location>
        <position position="435"/>
    </location>
</feature>
<evidence type="ECO:0000256" key="3">
    <source>
        <dbReference type="ARBA" id="ARBA00022801"/>
    </source>
</evidence>
<dbReference type="GO" id="GO:0008081">
    <property type="term" value="F:phosphoric diester hydrolase activity"/>
    <property type="evidence" value="ECO:0007669"/>
    <property type="project" value="TreeGrafter"/>
</dbReference>
<evidence type="ECO:0000256" key="2">
    <source>
        <dbReference type="ARBA" id="ARBA00022723"/>
    </source>
</evidence>
<feature type="site" description="Important for catalytic activity" evidence="7">
    <location>
        <position position="408"/>
    </location>
</feature>
<feature type="active site" evidence="5">
    <location>
        <position position="289"/>
    </location>
</feature>
<dbReference type="EMBL" id="KZ819296">
    <property type="protein sequence ID" value="PWN97094.1"/>
    <property type="molecule type" value="Genomic_DNA"/>
</dbReference>
<dbReference type="Proteomes" id="UP000245946">
    <property type="component" value="Unassembled WGS sequence"/>
</dbReference>
<dbReference type="InterPro" id="IPR005135">
    <property type="entry name" value="Endo/exonuclease/phosphatase"/>
</dbReference>
<feature type="binding site" evidence="6">
    <location>
        <position position="330"/>
    </location>
    <ligand>
        <name>Mg(2+)</name>
        <dbReference type="ChEBI" id="CHEBI:18420"/>
        <label>1</label>
    </ligand>
</feature>
<evidence type="ECO:0000256" key="6">
    <source>
        <dbReference type="PIRSR" id="PIRSR604808-2"/>
    </source>
</evidence>
<reference evidence="11 12" key="1">
    <citation type="journal article" date="2018" name="Mol. Biol. Evol.">
        <title>Broad Genomic Sampling Reveals a Smut Pathogenic Ancestry of the Fungal Clade Ustilaginomycotina.</title>
        <authorList>
            <person name="Kijpornyongpan T."/>
            <person name="Mondo S.J."/>
            <person name="Barry K."/>
            <person name="Sandor L."/>
            <person name="Lee J."/>
            <person name="Lipzen A."/>
            <person name="Pangilinan J."/>
            <person name="LaButti K."/>
            <person name="Hainaut M."/>
            <person name="Henrissat B."/>
            <person name="Grigoriev I.V."/>
            <person name="Spatafora J.W."/>
            <person name="Aime M.C."/>
        </authorList>
    </citation>
    <scope>NUCLEOTIDE SEQUENCE [LARGE SCALE GENOMIC DNA]</scope>
    <source>
        <strain evidence="11 12">MCA 4186</strain>
    </source>
</reference>
<feature type="binding site" evidence="6">
    <location>
        <position position="216"/>
    </location>
    <ligand>
        <name>Mg(2+)</name>
        <dbReference type="ChEBI" id="CHEBI:18420"/>
        <label>1</label>
    </ligand>
</feature>
<feature type="region of interest" description="Disordered" evidence="9">
    <location>
        <begin position="52"/>
        <end position="151"/>
    </location>
</feature>
<dbReference type="NCBIfam" id="TIGR00633">
    <property type="entry name" value="xth"/>
    <property type="match status" value="1"/>
</dbReference>
<comment type="similarity">
    <text evidence="1 8">Belongs to the DNA repair enzymes AP/ExoA family.</text>
</comment>
<evidence type="ECO:0000256" key="4">
    <source>
        <dbReference type="ARBA" id="ARBA00022842"/>
    </source>
</evidence>
<dbReference type="GO" id="GO:0003906">
    <property type="term" value="F:DNA-(apurinic or apyrimidinic site) endonuclease activity"/>
    <property type="evidence" value="ECO:0007669"/>
    <property type="project" value="TreeGrafter"/>
</dbReference>
<dbReference type="OrthoDB" id="498125at2759"/>
<dbReference type="Pfam" id="PF03372">
    <property type="entry name" value="Exo_endo_phos"/>
    <property type="match status" value="1"/>
</dbReference>
<feature type="compositionally biased region" description="Basic residues" evidence="9">
    <location>
        <begin position="73"/>
        <end position="84"/>
    </location>
</feature>
<keyword evidence="12" id="KW-1185">Reference proteome</keyword>
<dbReference type="PANTHER" id="PTHR22748">
    <property type="entry name" value="AP ENDONUCLEASE"/>
    <property type="match status" value="1"/>
</dbReference>
<feature type="compositionally biased region" description="Basic and acidic residues" evidence="9">
    <location>
        <begin position="135"/>
        <end position="145"/>
    </location>
</feature>
<keyword evidence="4 6" id="KW-0460">Magnesium</keyword>
<dbReference type="PROSITE" id="PS51435">
    <property type="entry name" value="AP_NUCLEASE_F1_4"/>
    <property type="match status" value="1"/>
</dbReference>
<protein>
    <recommendedName>
        <fullName evidence="8">DNA-(apurinic or apyrimidinic site) endonuclease</fullName>
        <ecNumber evidence="8">3.1.-.-</ecNumber>
    </recommendedName>
</protein>
<evidence type="ECO:0000256" key="5">
    <source>
        <dbReference type="PIRSR" id="PIRSR604808-1"/>
    </source>
</evidence>
<keyword evidence="3" id="KW-0378">Hydrolase</keyword>
<feature type="binding site" evidence="6">
    <location>
        <position position="434"/>
    </location>
    <ligand>
        <name>Mg(2+)</name>
        <dbReference type="ChEBI" id="CHEBI:18420"/>
        <label>1</label>
    </ligand>
</feature>
<feature type="binding site" evidence="6">
    <location>
        <position position="188"/>
    </location>
    <ligand>
        <name>Mg(2+)</name>
        <dbReference type="ChEBI" id="CHEBI:18420"/>
        <label>1</label>
    </ligand>
</feature>
<keyword evidence="2 6" id="KW-0479">Metal-binding</keyword>
<dbReference type="InterPro" id="IPR036691">
    <property type="entry name" value="Endo/exonu/phosph_ase_sf"/>
</dbReference>
<dbReference type="Gene3D" id="3.60.10.10">
    <property type="entry name" value="Endonuclease/exonuclease/phosphatase"/>
    <property type="match status" value="1"/>
</dbReference>
<sequence length="444" mass="47330">MRLALTRLWSGRHLLAASPLRHALLAARPPLAAFAMPERRVSVRVAAAAASKPAATDAAAADAPVAAASPKKAAPKKAPAKRKASPPTAEAPEQPEPGAPAASPSKKKAKAAATAEASDVPDEAAATPRKKKGKAAADPDAERHPSAPLGGAALDTLAAEGLPRNADMPQELSYAPRPKGQIRIASWNITSLASAEKKGMLRYLMAEDADIVVLTETKVNDVPRHPALLAKWPHQTWGIGAKKGYAGIALLSKIEPLRTSCGLPGDLKAETKGRVITAEYDKYILVGTYVVNAGEGLKTMPEKQAWNAAFAAHVAECDSRKPVIWCGDLNVVIDHRDLASASKKWNKSPGYTEIECEAHRKFLAGEAHDGAQPFVDVWREKHPDAVGHYSFYGFRGMCRAKGIGWRLDSFIVSKRAADAVQQCAIRHEAYGASDHVPVIADVVW</sequence>
<organism evidence="11 12">
    <name type="scientific">Tilletiopsis washingtonensis</name>
    <dbReference type="NCBI Taxonomy" id="58919"/>
    <lineage>
        <taxon>Eukaryota</taxon>
        <taxon>Fungi</taxon>
        <taxon>Dikarya</taxon>
        <taxon>Basidiomycota</taxon>
        <taxon>Ustilaginomycotina</taxon>
        <taxon>Exobasidiomycetes</taxon>
        <taxon>Entylomatales</taxon>
        <taxon>Entylomatales incertae sedis</taxon>
        <taxon>Tilletiopsis</taxon>
    </lineage>
</organism>